<accession>A0ABV3AGB2</accession>
<gene>
    <name evidence="2" type="ORF">AB0H04_27810</name>
</gene>
<sequence>MTGHTDEPADRFARARDEEEPGAHSGSESQARDRTIPGTASAKEGYQPEEGTAAGEPLRGVGGEERPGERRQGDEETGSGR</sequence>
<reference evidence="2 3" key="1">
    <citation type="submission" date="2024-06" db="EMBL/GenBank/DDBJ databases">
        <title>The Natural Products Discovery Center: Release of the First 8490 Sequenced Strains for Exploring Actinobacteria Biosynthetic Diversity.</title>
        <authorList>
            <person name="Kalkreuter E."/>
            <person name="Kautsar S.A."/>
            <person name="Yang D."/>
            <person name="Bader C.D."/>
            <person name="Teijaro C.N."/>
            <person name="Fluegel L."/>
            <person name="Davis C.M."/>
            <person name="Simpson J.R."/>
            <person name="Lauterbach L."/>
            <person name="Steele A.D."/>
            <person name="Gui C."/>
            <person name="Meng S."/>
            <person name="Li G."/>
            <person name="Viehrig K."/>
            <person name="Ye F."/>
            <person name="Su P."/>
            <person name="Kiefer A.F."/>
            <person name="Nichols A."/>
            <person name="Cepeda A.J."/>
            <person name="Yan W."/>
            <person name="Fan B."/>
            <person name="Jiang Y."/>
            <person name="Adhikari A."/>
            <person name="Zheng C.-J."/>
            <person name="Schuster L."/>
            <person name="Cowan T.M."/>
            <person name="Smanski M.J."/>
            <person name="Chevrette M.G."/>
            <person name="De Carvalho L.P.S."/>
            <person name="Shen B."/>
        </authorList>
    </citation>
    <scope>NUCLEOTIDE SEQUENCE [LARGE SCALE GENOMIC DNA]</scope>
    <source>
        <strain evidence="2 3">NPDC020594</strain>
    </source>
</reference>
<feature type="compositionally biased region" description="Basic and acidic residues" evidence="1">
    <location>
        <begin position="62"/>
        <end position="74"/>
    </location>
</feature>
<evidence type="ECO:0000313" key="2">
    <source>
        <dbReference type="EMBL" id="MEU5710635.1"/>
    </source>
</evidence>
<protein>
    <submittedName>
        <fullName evidence="2">Uncharacterized protein</fullName>
    </submittedName>
</protein>
<feature type="compositionally biased region" description="Basic and acidic residues" evidence="1">
    <location>
        <begin position="1"/>
        <end position="17"/>
    </location>
</feature>
<name>A0ABV3AGB2_9ACTN</name>
<dbReference type="EMBL" id="JBFAEG010000021">
    <property type="protein sequence ID" value="MEU5710635.1"/>
    <property type="molecule type" value="Genomic_DNA"/>
</dbReference>
<evidence type="ECO:0000256" key="1">
    <source>
        <dbReference type="SAM" id="MobiDB-lite"/>
    </source>
</evidence>
<keyword evidence="3" id="KW-1185">Reference proteome</keyword>
<proteinExistence type="predicted"/>
<dbReference type="RefSeq" id="WP_030646705.1">
    <property type="nucleotide sequence ID" value="NZ_JBFAEG010000021.1"/>
</dbReference>
<feature type="region of interest" description="Disordered" evidence="1">
    <location>
        <begin position="1"/>
        <end position="81"/>
    </location>
</feature>
<organism evidence="2 3">
    <name type="scientific">Streptomyces flaveolus</name>
    <dbReference type="NCBI Taxonomy" id="67297"/>
    <lineage>
        <taxon>Bacteria</taxon>
        <taxon>Bacillati</taxon>
        <taxon>Actinomycetota</taxon>
        <taxon>Actinomycetes</taxon>
        <taxon>Kitasatosporales</taxon>
        <taxon>Streptomycetaceae</taxon>
        <taxon>Streptomyces</taxon>
    </lineage>
</organism>
<dbReference type="Proteomes" id="UP001551011">
    <property type="component" value="Unassembled WGS sequence"/>
</dbReference>
<evidence type="ECO:0000313" key="3">
    <source>
        <dbReference type="Proteomes" id="UP001551011"/>
    </source>
</evidence>
<comment type="caution">
    <text evidence="2">The sequence shown here is derived from an EMBL/GenBank/DDBJ whole genome shotgun (WGS) entry which is preliminary data.</text>
</comment>